<proteinExistence type="predicted"/>
<dbReference type="EMBL" id="VSSQ01009901">
    <property type="protein sequence ID" value="MPM42897.1"/>
    <property type="molecule type" value="Genomic_DNA"/>
</dbReference>
<evidence type="ECO:0000313" key="1">
    <source>
        <dbReference type="EMBL" id="MPM42897.1"/>
    </source>
</evidence>
<reference evidence="1" key="1">
    <citation type="submission" date="2019-08" db="EMBL/GenBank/DDBJ databases">
        <authorList>
            <person name="Kucharzyk K."/>
            <person name="Murdoch R.W."/>
            <person name="Higgins S."/>
            <person name="Loffler F."/>
        </authorList>
    </citation>
    <scope>NUCLEOTIDE SEQUENCE</scope>
</reference>
<organism evidence="1">
    <name type="scientific">bioreactor metagenome</name>
    <dbReference type="NCBI Taxonomy" id="1076179"/>
    <lineage>
        <taxon>unclassified sequences</taxon>
        <taxon>metagenomes</taxon>
        <taxon>ecological metagenomes</taxon>
    </lineage>
</organism>
<gene>
    <name evidence="1" type="ORF">SDC9_89569</name>
</gene>
<dbReference type="AlphaFoldDB" id="A0A644ZQ68"/>
<protein>
    <submittedName>
        <fullName evidence="1">Uncharacterized protein</fullName>
    </submittedName>
</protein>
<accession>A0A644ZQ68</accession>
<name>A0A644ZQ68_9ZZZZ</name>
<comment type="caution">
    <text evidence="1">The sequence shown here is derived from an EMBL/GenBank/DDBJ whole genome shotgun (WGS) entry which is preliminary data.</text>
</comment>
<sequence>MTLPRAFQPRHAGTQQKIGAQLAPMARHAGHVGIARRQKPCHIQCDAQQEDGAVFQQTHQSRDAQYDVAAHLIRNGPQ</sequence>